<dbReference type="InterPro" id="IPR009079">
    <property type="entry name" value="4_helix_cytokine-like_core"/>
</dbReference>
<evidence type="ECO:0000313" key="7">
    <source>
        <dbReference type="Proteomes" id="UP000327468"/>
    </source>
</evidence>
<reference evidence="6 7" key="1">
    <citation type="submission" date="2019-06" db="EMBL/GenBank/DDBJ databases">
        <title>A chromosome-scale genome assembly of the striped catfish, Pangasianodon hypophthalmus.</title>
        <authorList>
            <person name="Wen M."/>
            <person name="Zahm M."/>
            <person name="Roques C."/>
            <person name="Cabau C."/>
            <person name="Klopp C."/>
            <person name="Donnadieu C."/>
            <person name="Jouanno E."/>
            <person name="Avarre J.-C."/>
            <person name="Campet M."/>
            <person name="Ha T.T.T."/>
            <person name="Dugue R."/>
            <person name="Lampietro C."/>
            <person name="Louis A."/>
            <person name="Herpin A."/>
            <person name="Echchiki A."/>
            <person name="Berthelot C."/>
            <person name="Parey E."/>
            <person name="Roest-Crollius H."/>
            <person name="Braasch I."/>
            <person name="Postlethwait J."/>
            <person name="Bobe J."/>
            <person name="Montfort J."/>
            <person name="Bouchez O."/>
            <person name="Begum T."/>
            <person name="Schartl M."/>
            <person name="Guiguen Y."/>
        </authorList>
    </citation>
    <scope>NUCLEOTIDE SEQUENCE [LARGE SCALE GENOMIC DNA]</scope>
    <source>
        <strain evidence="6 7">Indonesia</strain>
        <tissue evidence="6">Blood</tissue>
    </source>
</reference>
<keyword evidence="5" id="KW-1015">Disulfide bond</keyword>
<comment type="caution">
    <text evidence="6">The sequence shown here is derived from an EMBL/GenBank/DDBJ whole genome shotgun (WGS) entry which is preliminary data.</text>
</comment>
<evidence type="ECO:0000256" key="2">
    <source>
        <dbReference type="ARBA" id="ARBA00022514"/>
    </source>
</evidence>
<keyword evidence="7" id="KW-1185">Reference proteome</keyword>
<accession>A0A5N5MJT8</accession>
<dbReference type="GO" id="GO:0051607">
    <property type="term" value="P:defense response to virus"/>
    <property type="evidence" value="ECO:0007669"/>
    <property type="project" value="UniProtKB-KW"/>
</dbReference>
<evidence type="ECO:0000256" key="5">
    <source>
        <dbReference type="ARBA" id="ARBA00023157"/>
    </source>
</evidence>
<evidence type="ECO:0000313" key="6">
    <source>
        <dbReference type="EMBL" id="KAB5555315.1"/>
    </source>
</evidence>
<keyword evidence="4" id="KW-0051">Antiviral defense</keyword>
<dbReference type="InterPro" id="IPR000471">
    <property type="entry name" value="Interferon_alpha/beta/delta"/>
</dbReference>
<comment type="subcellular location">
    <subcellularLocation>
        <location evidence="1">Secreted</location>
    </subcellularLocation>
</comment>
<keyword evidence="2" id="KW-0202">Cytokine</keyword>
<dbReference type="SUPFAM" id="SSF47266">
    <property type="entry name" value="4-helical cytokines"/>
    <property type="match status" value="1"/>
</dbReference>
<organism evidence="6 7">
    <name type="scientific">Pangasianodon hypophthalmus</name>
    <name type="common">Striped catfish</name>
    <name type="synonym">Helicophagus hypophthalmus</name>
    <dbReference type="NCBI Taxonomy" id="310915"/>
    <lineage>
        <taxon>Eukaryota</taxon>
        <taxon>Metazoa</taxon>
        <taxon>Chordata</taxon>
        <taxon>Craniata</taxon>
        <taxon>Vertebrata</taxon>
        <taxon>Euteleostomi</taxon>
        <taxon>Actinopterygii</taxon>
        <taxon>Neopterygii</taxon>
        <taxon>Teleostei</taxon>
        <taxon>Ostariophysi</taxon>
        <taxon>Siluriformes</taxon>
        <taxon>Pangasiidae</taxon>
        <taxon>Pangasianodon</taxon>
    </lineage>
</organism>
<evidence type="ECO:0000256" key="4">
    <source>
        <dbReference type="ARBA" id="ARBA00023118"/>
    </source>
</evidence>
<proteinExistence type="predicted"/>
<keyword evidence="3" id="KW-0964">Secreted</keyword>
<evidence type="ECO:0000256" key="1">
    <source>
        <dbReference type="ARBA" id="ARBA00004613"/>
    </source>
</evidence>
<dbReference type="GO" id="GO:0005125">
    <property type="term" value="F:cytokine activity"/>
    <property type="evidence" value="ECO:0007669"/>
    <property type="project" value="UniProtKB-KW"/>
</dbReference>
<dbReference type="Pfam" id="PF00143">
    <property type="entry name" value="Interferon"/>
    <property type="match status" value="1"/>
</dbReference>
<dbReference type="GO" id="GO:0005126">
    <property type="term" value="F:cytokine receptor binding"/>
    <property type="evidence" value="ECO:0007669"/>
    <property type="project" value="InterPro"/>
</dbReference>
<evidence type="ECO:0000256" key="3">
    <source>
        <dbReference type="ARBA" id="ARBA00022525"/>
    </source>
</evidence>
<dbReference type="EMBL" id="VFJC01000013">
    <property type="protein sequence ID" value="KAB5555315.1"/>
    <property type="molecule type" value="Genomic_DNA"/>
</dbReference>
<gene>
    <name evidence="6" type="ORF">PHYPO_G00032290</name>
</gene>
<sequence length="137" mass="16357">MGEEISVNASIPDNWHHWFFNQSYSQPEKQIWFIVQTLDEVSRLLEDSDSVSWNKDKLETFLHMLDLQANGLSSCLEHKMKKNKRLPLYFKQLRDLTKNDKQEKNEAWEWIRKELLQLFGLLDFFPAVSVNRAENDN</sequence>
<dbReference type="Gene3D" id="1.20.1250.10">
    <property type="match status" value="1"/>
</dbReference>
<protein>
    <submittedName>
        <fullName evidence="6">Uncharacterized protein</fullName>
    </submittedName>
</protein>
<dbReference type="Proteomes" id="UP000327468">
    <property type="component" value="Chromosome 12"/>
</dbReference>
<dbReference type="GO" id="GO:0005615">
    <property type="term" value="C:extracellular space"/>
    <property type="evidence" value="ECO:0007669"/>
    <property type="project" value="UniProtKB-KW"/>
</dbReference>
<dbReference type="AlphaFoldDB" id="A0A5N5MJT8"/>
<name>A0A5N5MJT8_PANHP</name>